<reference evidence="1 2" key="1">
    <citation type="submission" date="2019-03" db="EMBL/GenBank/DDBJ databases">
        <title>Lake Tanganyika Metagenome-Assembled Genomes (MAGs).</title>
        <authorList>
            <person name="Tran P."/>
        </authorList>
    </citation>
    <scope>NUCLEOTIDE SEQUENCE [LARGE SCALE GENOMIC DNA]</scope>
    <source>
        <strain evidence="1">K_DeepCast_65m_m2_236</strain>
    </source>
</reference>
<organism evidence="1 2">
    <name type="scientific">Candidatus Tanganyikabacteria bacterium</name>
    <dbReference type="NCBI Taxonomy" id="2961651"/>
    <lineage>
        <taxon>Bacteria</taxon>
        <taxon>Bacillati</taxon>
        <taxon>Candidatus Sericytochromatia</taxon>
        <taxon>Candidatus Tanganyikabacteria</taxon>
    </lineage>
</organism>
<protein>
    <submittedName>
        <fullName evidence="1">Uncharacterized protein</fullName>
    </submittedName>
</protein>
<comment type="caution">
    <text evidence="1">The sequence shown here is derived from an EMBL/GenBank/DDBJ whole genome shotgun (WGS) entry which is preliminary data.</text>
</comment>
<proteinExistence type="predicted"/>
<evidence type="ECO:0000313" key="2">
    <source>
        <dbReference type="Proteomes" id="UP000703893"/>
    </source>
</evidence>
<evidence type="ECO:0000313" key="1">
    <source>
        <dbReference type="EMBL" id="MBM3276368.1"/>
    </source>
</evidence>
<accession>A0A937X5V8</accession>
<sequence length="67" mass="7113">MSHASEILLLLDRVKCSRCGEKAVRGATICLSCARSHKPIGEPIRFPAEGPEPAGFSVALMPVAHIS</sequence>
<dbReference type="Proteomes" id="UP000703893">
    <property type="component" value="Unassembled WGS sequence"/>
</dbReference>
<dbReference type="AlphaFoldDB" id="A0A937X5V8"/>
<name>A0A937X5V8_9BACT</name>
<gene>
    <name evidence="1" type="ORF">FJZ00_14535</name>
</gene>
<dbReference type="EMBL" id="VGJX01000992">
    <property type="protein sequence ID" value="MBM3276368.1"/>
    <property type="molecule type" value="Genomic_DNA"/>
</dbReference>